<dbReference type="PRINTS" id="PR00019">
    <property type="entry name" value="LEURICHRPT"/>
</dbReference>
<evidence type="ECO:0000313" key="1">
    <source>
        <dbReference type="EMBL" id="JAP92372.1"/>
    </source>
</evidence>
<dbReference type="AlphaFoldDB" id="A0A146K6A7"/>
<dbReference type="InterPro" id="IPR001611">
    <property type="entry name" value="Leu-rich_rpt"/>
</dbReference>
<dbReference type="Gene3D" id="3.80.10.10">
    <property type="entry name" value="Ribonuclease Inhibitor"/>
    <property type="match status" value="1"/>
</dbReference>
<dbReference type="PROSITE" id="PS51450">
    <property type="entry name" value="LRR"/>
    <property type="match status" value="2"/>
</dbReference>
<reference evidence="1" key="1">
    <citation type="submission" date="2015-07" db="EMBL/GenBank/DDBJ databases">
        <title>Adaptation to a free-living lifestyle via gene acquisitions in the diplomonad Trepomonas sp. PC1.</title>
        <authorList>
            <person name="Xu F."/>
            <person name="Jerlstrom-Hultqvist J."/>
            <person name="Kolisko M."/>
            <person name="Simpson A.G.B."/>
            <person name="Roger A.J."/>
            <person name="Svard S.G."/>
            <person name="Andersson J.O."/>
        </authorList>
    </citation>
    <scope>NUCLEOTIDE SEQUENCE</scope>
    <source>
        <strain evidence="1">PC1</strain>
    </source>
</reference>
<name>A0A146K6A7_9EUKA</name>
<dbReference type="InterPro" id="IPR032675">
    <property type="entry name" value="LRR_dom_sf"/>
</dbReference>
<protein>
    <submittedName>
        <fullName evidence="1">Uncharacterized protein</fullName>
    </submittedName>
</protein>
<proteinExistence type="predicted"/>
<gene>
    <name evidence="1" type="ORF">TPC1_15712</name>
</gene>
<dbReference type="EMBL" id="GDID01004234">
    <property type="protein sequence ID" value="JAP92372.1"/>
    <property type="molecule type" value="Transcribed_RNA"/>
</dbReference>
<organism evidence="1">
    <name type="scientific">Trepomonas sp. PC1</name>
    <dbReference type="NCBI Taxonomy" id="1076344"/>
    <lineage>
        <taxon>Eukaryota</taxon>
        <taxon>Metamonada</taxon>
        <taxon>Diplomonadida</taxon>
        <taxon>Hexamitidae</taxon>
        <taxon>Hexamitinae</taxon>
        <taxon>Trepomonas</taxon>
    </lineage>
</organism>
<dbReference type="SUPFAM" id="SSF52047">
    <property type="entry name" value="RNI-like"/>
    <property type="match status" value="1"/>
</dbReference>
<sequence length="429" mass="49098">MSRDLANQIQNRFFVHRVANTQIPQPKLAGVSSLYDIALQSFMPQFMVQNCSEKDVPEQIYIDLLKLIPDDTDLSVICQIQNESFWSLLLARHFKVNKFSTSAKVAYFTHFLQNLLQRLPLKVYFDQTNEIEHNLKRVIDLNLPFQLLDLKLQPNFKFYELLSKLKAPLLKLQVNEKPDQADDIKEDSVVQILKAKSLKEMASRGDSVFTFHNLFDNAVQQVQQPKFTNENQMVEISRRYFLQHKDILQLPDIIFNLKSLSIVNSGLNDELCQTLCLLLQNQQLTILDLSNNLLKDLTPLLKLCNRQSSLASLVLKRNAIQSVEPLQKALQSENFKLESLFLNGNQISEWKTIANSILRSASQFSVSSLKILDLSDNQLKIKAGDQGLIVQLIFEAEMQWLGLRRAAFQSKGDEDKVKEQCGECVALGV</sequence>
<accession>A0A146K6A7</accession>